<dbReference type="SUPFAM" id="SSF48295">
    <property type="entry name" value="TrpR-like"/>
    <property type="match status" value="1"/>
</dbReference>
<organism evidence="2 3">
    <name type="scientific">Afipia felis</name>
    <name type="common">Cat scratch disease bacillus</name>
    <dbReference type="NCBI Taxonomy" id="1035"/>
    <lineage>
        <taxon>Bacteria</taxon>
        <taxon>Pseudomonadati</taxon>
        <taxon>Pseudomonadota</taxon>
        <taxon>Alphaproteobacteria</taxon>
        <taxon>Hyphomicrobiales</taxon>
        <taxon>Nitrobacteraceae</taxon>
        <taxon>Afipia</taxon>
    </lineage>
</organism>
<evidence type="ECO:0000259" key="1">
    <source>
        <dbReference type="SMART" id="SM00760"/>
    </source>
</evidence>
<dbReference type="AlphaFoldDB" id="A0A090MR68"/>
<reference evidence="2 3" key="1">
    <citation type="journal article" date="2014" name="Genome Announc.">
        <title>Genome Sequence of Afipia felis Strain 76713, Isolated in Hospital Water Using an Amoeba Co-Culture Procedure.</title>
        <authorList>
            <person name="Benamar S."/>
            <person name="La Scola B."/>
            <person name="Croce O."/>
        </authorList>
    </citation>
    <scope>NUCLEOTIDE SEQUENCE [LARGE SCALE GENOMIC DNA]</scope>
    <source>
        <strain evidence="2 3">76713</strain>
    </source>
</reference>
<dbReference type="STRING" id="1035.BN961_02155"/>
<name>A0A090MR68_AFIFE</name>
<dbReference type="GO" id="GO:0003688">
    <property type="term" value="F:DNA replication origin binding"/>
    <property type="evidence" value="ECO:0007669"/>
    <property type="project" value="TreeGrafter"/>
</dbReference>
<dbReference type="InterPro" id="IPR013159">
    <property type="entry name" value="DnaA_C"/>
</dbReference>
<dbReference type="PANTHER" id="PTHR30050:SF2">
    <property type="entry name" value="CHROMOSOMAL REPLICATION INITIATOR PROTEIN DNAA"/>
    <property type="match status" value="1"/>
</dbReference>
<sequence length="150" mass="17089">MSYAQELAVAHQERLARMASPLPRAETIGEKRQVSLKPISNEMLQDAHKLIYRARVFSVAEIKKAVAEYFDVKELILDSDCRTVDAAYMRHIAMYLCDQHTSLTNTDVGRRFGDRDRATAAHGIRKIARLMRSDADVRADVEAIQARLMR</sequence>
<comment type="caution">
    <text evidence="2">The sequence shown here is derived from an EMBL/GenBank/DDBJ whole genome shotgun (WGS) entry which is preliminary data.</text>
</comment>
<gene>
    <name evidence="2" type="primary">dnaA_1</name>
    <name evidence="2" type="ORF">BN961_02155</name>
</gene>
<keyword evidence="3" id="KW-1185">Reference proteome</keyword>
<protein>
    <submittedName>
        <fullName evidence="2">Chromosomal replication initiator protein DnaA</fullName>
    </submittedName>
</protein>
<evidence type="ECO:0000313" key="3">
    <source>
        <dbReference type="Proteomes" id="UP000035762"/>
    </source>
</evidence>
<dbReference type="GO" id="GO:0005886">
    <property type="term" value="C:plasma membrane"/>
    <property type="evidence" value="ECO:0007669"/>
    <property type="project" value="TreeGrafter"/>
</dbReference>
<dbReference type="Pfam" id="PF08299">
    <property type="entry name" value="Bac_DnaA_C"/>
    <property type="match status" value="1"/>
</dbReference>
<accession>A0A090MR68</accession>
<dbReference type="GO" id="GO:0006270">
    <property type="term" value="P:DNA replication initiation"/>
    <property type="evidence" value="ECO:0007669"/>
    <property type="project" value="InterPro"/>
</dbReference>
<dbReference type="Proteomes" id="UP000035762">
    <property type="component" value="Unassembled WGS sequence"/>
</dbReference>
<dbReference type="OrthoDB" id="9807019at2"/>
<proteinExistence type="predicted"/>
<dbReference type="SMART" id="SM00760">
    <property type="entry name" value="Bac_DnaA_C"/>
    <property type="match status" value="1"/>
</dbReference>
<dbReference type="PANTHER" id="PTHR30050">
    <property type="entry name" value="CHROMOSOMAL REPLICATION INITIATOR PROTEIN DNAA"/>
    <property type="match status" value="1"/>
</dbReference>
<evidence type="ECO:0000313" key="2">
    <source>
        <dbReference type="EMBL" id="CEG08737.1"/>
    </source>
</evidence>
<dbReference type="InterPro" id="IPR010921">
    <property type="entry name" value="Trp_repressor/repl_initiator"/>
</dbReference>
<dbReference type="Gene3D" id="1.10.1750.10">
    <property type="match status" value="1"/>
</dbReference>
<dbReference type="CDD" id="cd06571">
    <property type="entry name" value="Bac_DnaA_C"/>
    <property type="match status" value="1"/>
</dbReference>
<dbReference type="EMBL" id="CCAZ020000001">
    <property type="protein sequence ID" value="CEG08737.1"/>
    <property type="molecule type" value="Genomic_DNA"/>
</dbReference>
<feature type="domain" description="Chromosomal replication initiator DnaA C-terminal" evidence="1">
    <location>
        <begin position="58"/>
        <end position="127"/>
    </location>
</feature>
<dbReference type="RefSeq" id="WP_048756593.1">
    <property type="nucleotide sequence ID" value="NZ_CCAZ020000001.1"/>
</dbReference>
<dbReference type="GO" id="GO:0006275">
    <property type="term" value="P:regulation of DNA replication"/>
    <property type="evidence" value="ECO:0007669"/>
    <property type="project" value="InterPro"/>
</dbReference>
<dbReference type="GO" id="GO:0005524">
    <property type="term" value="F:ATP binding"/>
    <property type="evidence" value="ECO:0007669"/>
    <property type="project" value="InterPro"/>
</dbReference>